<keyword evidence="4" id="KW-0677">Repeat</keyword>
<dbReference type="PROSITE" id="PS50026">
    <property type="entry name" value="EGF_3"/>
    <property type="match status" value="1"/>
</dbReference>
<evidence type="ECO:0000259" key="12">
    <source>
        <dbReference type="PROSITE" id="PS50026"/>
    </source>
</evidence>
<feature type="disulfide bond" evidence="8">
    <location>
        <begin position="101"/>
        <end position="111"/>
    </location>
</feature>
<dbReference type="SMART" id="SM00231">
    <property type="entry name" value="FA58C"/>
    <property type="match status" value="4"/>
</dbReference>
<comment type="caution">
    <text evidence="8">Lacks conserved residue(s) required for the propagation of feature annotation.</text>
</comment>
<evidence type="ECO:0000256" key="3">
    <source>
        <dbReference type="ARBA" id="ARBA00022729"/>
    </source>
</evidence>
<feature type="domain" description="F5/8 type C" evidence="11">
    <location>
        <begin position="2162"/>
        <end position="2315"/>
    </location>
</feature>
<dbReference type="InterPro" id="IPR001007">
    <property type="entry name" value="VWF_dom"/>
</dbReference>
<keyword evidence="15" id="KW-1185">Reference proteome</keyword>
<evidence type="ECO:0000313" key="14">
    <source>
        <dbReference type="EMBL" id="KAK6166495.1"/>
    </source>
</evidence>
<evidence type="ECO:0000256" key="6">
    <source>
        <dbReference type="ARBA" id="ARBA00023157"/>
    </source>
</evidence>
<dbReference type="GO" id="GO:0031012">
    <property type="term" value="C:extracellular matrix"/>
    <property type="evidence" value="ECO:0007669"/>
    <property type="project" value="TreeGrafter"/>
</dbReference>
<dbReference type="InterPro" id="IPR000436">
    <property type="entry name" value="Sushi_SCR_CCP_dom"/>
</dbReference>
<dbReference type="Pfam" id="PF13330">
    <property type="entry name" value="Mucin2_WxxW"/>
    <property type="match status" value="5"/>
</dbReference>
<evidence type="ECO:0000256" key="9">
    <source>
        <dbReference type="SAM" id="MobiDB-lite"/>
    </source>
</evidence>
<dbReference type="InterPro" id="IPR001846">
    <property type="entry name" value="VWF_type-D"/>
</dbReference>
<feature type="domain" description="EGF-like" evidence="12">
    <location>
        <begin position="98"/>
        <end position="129"/>
    </location>
</feature>
<feature type="compositionally biased region" description="Low complexity" evidence="9">
    <location>
        <begin position="1556"/>
        <end position="1580"/>
    </location>
</feature>
<dbReference type="Pfam" id="PF00094">
    <property type="entry name" value="VWD"/>
    <property type="match status" value="3"/>
</dbReference>
<dbReference type="PANTHER" id="PTHR11339">
    <property type="entry name" value="EXTRACELLULAR MATRIX GLYCOPROTEIN RELATED"/>
    <property type="match status" value="1"/>
</dbReference>
<dbReference type="PROSITE" id="PS51233">
    <property type="entry name" value="VWFD"/>
    <property type="match status" value="3"/>
</dbReference>
<evidence type="ECO:0000256" key="4">
    <source>
        <dbReference type="ARBA" id="ARBA00022737"/>
    </source>
</evidence>
<protein>
    <submittedName>
        <fullName evidence="14">Uncharacterized protein</fullName>
    </submittedName>
</protein>
<feature type="region of interest" description="Disordered" evidence="9">
    <location>
        <begin position="1831"/>
        <end position="1911"/>
    </location>
</feature>
<dbReference type="InterPro" id="IPR036084">
    <property type="entry name" value="Ser_inhib-like_sf"/>
</dbReference>
<dbReference type="SMART" id="SM00832">
    <property type="entry name" value="C8"/>
    <property type="match status" value="3"/>
</dbReference>
<dbReference type="InterPro" id="IPR008979">
    <property type="entry name" value="Galactose-bd-like_sf"/>
</dbReference>
<dbReference type="CDD" id="cd00057">
    <property type="entry name" value="FA58C"/>
    <property type="match status" value="4"/>
</dbReference>
<dbReference type="InterPro" id="IPR014853">
    <property type="entry name" value="VWF/SSPO/ZAN-like_Cys-rich_dom"/>
</dbReference>
<feature type="domain" description="F5/8 type C" evidence="11">
    <location>
        <begin position="2757"/>
        <end position="2912"/>
    </location>
</feature>
<dbReference type="Proteomes" id="UP001347796">
    <property type="component" value="Unassembled WGS sequence"/>
</dbReference>
<dbReference type="SMART" id="SM00215">
    <property type="entry name" value="VWC_out"/>
    <property type="match status" value="2"/>
</dbReference>
<feature type="domain" description="VWFD" evidence="13">
    <location>
        <begin position="1043"/>
        <end position="1213"/>
    </location>
</feature>
<dbReference type="SUPFAM" id="SSF49785">
    <property type="entry name" value="Galactose-binding domain-like"/>
    <property type="match status" value="4"/>
</dbReference>
<dbReference type="Pfam" id="PF08742">
    <property type="entry name" value="C8"/>
    <property type="match status" value="3"/>
</dbReference>
<evidence type="ECO:0000313" key="15">
    <source>
        <dbReference type="Proteomes" id="UP001347796"/>
    </source>
</evidence>
<comment type="subcellular location">
    <subcellularLocation>
        <location evidence="1">Secreted</location>
    </subcellularLocation>
</comment>
<feature type="domain" description="VWFD" evidence="13">
    <location>
        <begin position="217"/>
        <end position="393"/>
    </location>
</feature>
<feature type="domain" description="VWFD" evidence="13">
    <location>
        <begin position="576"/>
        <end position="744"/>
    </location>
</feature>
<feature type="disulfide bond" evidence="8">
    <location>
        <begin position="119"/>
        <end position="128"/>
    </location>
</feature>
<dbReference type="InterPro" id="IPR000742">
    <property type="entry name" value="EGF"/>
</dbReference>
<feature type="domain" description="F5/8 type C" evidence="11">
    <location>
        <begin position="2509"/>
        <end position="2661"/>
    </location>
</feature>
<comment type="caution">
    <text evidence="14">The sequence shown here is derived from an EMBL/GenBank/DDBJ whole genome shotgun (WGS) entry which is preliminary data.</text>
</comment>
<dbReference type="CDD" id="cd19941">
    <property type="entry name" value="TIL"/>
    <property type="match status" value="4"/>
</dbReference>
<evidence type="ECO:0000256" key="7">
    <source>
        <dbReference type="ARBA" id="ARBA00023180"/>
    </source>
</evidence>
<evidence type="ECO:0000256" key="1">
    <source>
        <dbReference type="ARBA" id="ARBA00004613"/>
    </source>
</evidence>
<dbReference type="PANTHER" id="PTHR11339:SF386">
    <property type="entry name" value="HEMOLECTIN, ISOFORM A"/>
    <property type="match status" value="1"/>
</dbReference>
<feature type="compositionally biased region" description="Low complexity" evidence="9">
    <location>
        <begin position="1870"/>
        <end position="1911"/>
    </location>
</feature>
<gene>
    <name evidence="14" type="ORF">SNE40_023168</name>
</gene>
<dbReference type="Gene3D" id="2.60.120.260">
    <property type="entry name" value="Galactose-binding domain-like"/>
    <property type="match status" value="4"/>
</dbReference>
<dbReference type="InterPro" id="IPR050780">
    <property type="entry name" value="Mucin_vWF_Thrombospondin_sf"/>
</dbReference>
<dbReference type="Pfam" id="PF00754">
    <property type="entry name" value="F5_F8_type_C"/>
    <property type="match status" value="4"/>
</dbReference>
<dbReference type="Pfam" id="PF01826">
    <property type="entry name" value="TIL"/>
    <property type="match status" value="3"/>
</dbReference>
<dbReference type="FunFam" id="2.10.25.10:FF:000055">
    <property type="entry name" value="alpha-tectorin isoform X1"/>
    <property type="match status" value="1"/>
</dbReference>
<evidence type="ECO:0000256" key="2">
    <source>
        <dbReference type="ARBA" id="ARBA00022525"/>
    </source>
</evidence>
<reference evidence="14 15" key="1">
    <citation type="submission" date="2024-01" db="EMBL/GenBank/DDBJ databases">
        <title>The genome of the rayed Mediterranean limpet Patella caerulea (Linnaeus, 1758).</title>
        <authorList>
            <person name="Anh-Thu Weber A."/>
            <person name="Halstead-Nussloch G."/>
        </authorList>
    </citation>
    <scope>NUCLEOTIDE SEQUENCE [LARGE SCALE GENOMIC DNA]</scope>
    <source>
        <strain evidence="14">AATW-2023a</strain>
        <tissue evidence="14">Whole specimen</tissue>
    </source>
</reference>
<dbReference type="PROSITE" id="PS01286">
    <property type="entry name" value="FA58C_2"/>
    <property type="match status" value="1"/>
</dbReference>
<keyword evidence="2" id="KW-0964">Secreted</keyword>
<dbReference type="InterPro" id="IPR025155">
    <property type="entry name" value="WxxW_domain"/>
</dbReference>
<dbReference type="GO" id="GO:0005615">
    <property type="term" value="C:extracellular space"/>
    <property type="evidence" value="ECO:0007669"/>
    <property type="project" value="TreeGrafter"/>
</dbReference>
<dbReference type="SUPFAM" id="SSF57567">
    <property type="entry name" value="Serine protease inhibitors"/>
    <property type="match status" value="3"/>
</dbReference>
<evidence type="ECO:0000256" key="10">
    <source>
        <dbReference type="SAM" id="SignalP"/>
    </source>
</evidence>
<evidence type="ECO:0000259" key="11">
    <source>
        <dbReference type="PROSITE" id="PS50022"/>
    </source>
</evidence>
<feature type="region of interest" description="Disordered" evidence="9">
    <location>
        <begin position="1556"/>
        <end position="1581"/>
    </location>
</feature>
<dbReference type="PROSITE" id="PS01186">
    <property type="entry name" value="EGF_2"/>
    <property type="match status" value="1"/>
</dbReference>
<keyword evidence="8" id="KW-0245">EGF-like domain</keyword>
<keyword evidence="5" id="KW-0186">Copper</keyword>
<keyword evidence="6 8" id="KW-1015">Disulfide bond</keyword>
<feature type="compositionally biased region" description="Low complexity" evidence="9">
    <location>
        <begin position="1851"/>
        <end position="1860"/>
    </location>
</feature>
<evidence type="ECO:0000259" key="13">
    <source>
        <dbReference type="PROSITE" id="PS51233"/>
    </source>
</evidence>
<proteinExistence type="predicted"/>
<dbReference type="SMART" id="SM00216">
    <property type="entry name" value="VWD"/>
    <property type="match status" value="3"/>
</dbReference>
<feature type="signal peptide" evidence="10">
    <location>
        <begin position="1"/>
        <end position="24"/>
    </location>
</feature>
<accession>A0AAN8G5S9</accession>
<evidence type="ECO:0000256" key="5">
    <source>
        <dbReference type="ARBA" id="ARBA00023008"/>
    </source>
</evidence>
<evidence type="ECO:0000256" key="8">
    <source>
        <dbReference type="PROSITE-ProRule" id="PRU00076"/>
    </source>
</evidence>
<dbReference type="Gene3D" id="2.10.25.10">
    <property type="entry name" value="Laminin"/>
    <property type="match status" value="4"/>
</dbReference>
<keyword evidence="3 10" id="KW-0732">Signal</keyword>
<feature type="domain" description="F5/8 type C" evidence="11">
    <location>
        <begin position="2344"/>
        <end position="2490"/>
    </location>
</feature>
<feature type="chain" id="PRO_5042976746" evidence="10">
    <location>
        <begin position="25"/>
        <end position="2952"/>
    </location>
</feature>
<dbReference type="SMART" id="SM00032">
    <property type="entry name" value="CCP"/>
    <property type="match status" value="2"/>
</dbReference>
<dbReference type="SMART" id="SM00181">
    <property type="entry name" value="EGF"/>
    <property type="match status" value="3"/>
</dbReference>
<dbReference type="EMBL" id="JAZGQO010000021">
    <property type="protein sequence ID" value="KAK6166495.1"/>
    <property type="molecule type" value="Genomic_DNA"/>
</dbReference>
<dbReference type="InterPro" id="IPR002919">
    <property type="entry name" value="TIL_dom"/>
</dbReference>
<dbReference type="PROSITE" id="PS00022">
    <property type="entry name" value="EGF_1"/>
    <property type="match status" value="1"/>
</dbReference>
<dbReference type="PROSITE" id="PS01285">
    <property type="entry name" value="FA58C_1"/>
    <property type="match status" value="3"/>
</dbReference>
<dbReference type="FunFam" id="2.60.120.260:FF:000016">
    <property type="entry name" value="Contactin-associated protein-like 4 isoform 1"/>
    <property type="match status" value="1"/>
</dbReference>
<organism evidence="14 15">
    <name type="scientific">Patella caerulea</name>
    <name type="common">Rayed Mediterranean limpet</name>
    <dbReference type="NCBI Taxonomy" id="87958"/>
    <lineage>
        <taxon>Eukaryota</taxon>
        <taxon>Metazoa</taxon>
        <taxon>Spiralia</taxon>
        <taxon>Lophotrochozoa</taxon>
        <taxon>Mollusca</taxon>
        <taxon>Gastropoda</taxon>
        <taxon>Patellogastropoda</taxon>
        <taxon>Patelloidea</taxon>
        <taxon>Patellidae</taxon>
        <taxon>Patella</taxon>
    </lineage>
</organism>
<dbReference type="InterPro" id="IPR000421">
    <property type="entry name" value="FA58C"/>
</dbReference>
<sequence>MAPRAYLWPSLFLGFLLFASETQARARVRRDGTENGRCHAIPGPAHGKVNCGDDIFEYTCTSTCDSGYQFTTRQSSIDRTCDQYSGEWYDGKDFPECVPVCATKCANNGTCIGPNHCKCQNGWKGDYCEHYDPKCLQREGPEFGAIKCQNLDEVLFCQVSCNEGYTFESLPAVQYTCSQDTGWDPPKEVKIPNCIPIPTVGVPVTPGPIYTPFPVAATCVAWSQNHYRTFDNKVYSYDGQCTYELITDCSSFNAFSVHVTNDRHCVPGTQCKKEISIFVGGAQISLKRVNDAAQVKLGDDILNVPSSRDGFVFEQTGRFLTVRTQLGFQLKWDSKESIFVQVEKSMKKKICGLCGLYDGNPLNDFMVGDDIANSVISFAQYYKKAVPGEAVCPDLPQSSGCLTDTPANIAKTQSATTRCSQMNGGKFASCNSVIDPAVYIETCKSDCCKSDTASCMCNSFEAYARDCSRKQIVLDWRTAQTCPISCGNGMIYQECGSSCPKTCADPTATCSDDQCVDSCFCPEGTLYHDGSCFQPNQCPCTHEGKDYKEGEKIPSECNTCTCSSGKWSCTTHNCDKRCAATGDPHYLTFDGTPFDFMGTCSYYLLKDNNFDVIVDNIACGHGEATCTKSITLDYNGLNIKLDHNHELYVNGKAITRLPYEVPGIKIFMVSSLFMQAVLGNGITIFWDGRTRAYITAPPSFMRKTGGLCGFYDGKPTNDFKTPEGNTETNPNIFGNRWKTEASCRDVPSNTTPPCDINPGRKLNATKECGILKNEVFQACHSKVPVDTYIENCMYDTCACQSNFSECLCPNLAEYASQCAVEEINLNWRQKIPECAIKCPANQIYMSCGNPCVRSCRNIALNLDCRATCVEGCTCPSGYTLNDLSECIPISDCYCIFDNREYQPGFTTLIGKDLCQCVNARWSCRTFVTETNTTGGNLPTDVVIQAPCPSNMKYSDCVSRCPQTCFNLHDPPACNSAPCEQGCVCESGFVLESNQENAMCIPNNTCPCFHGGQKYYNGQVIKMDCSNCTCHDRKWLCNEVDCPAYCTSYGNSHYITFDGKPYNFQGNCDFILAKSTEFDRDQFQIITENVPCEGPGVTCSKAIEFTIGEPGTPDFYRLNLVRGKPIMVDSKAPFDITDVGNSVIVNTPGGISLSWDKGTTVYVQLSAEHMGKVTGLCGNFNGNPKDDFKGKLGGPTLSSAITFGDQWKVHDYCKIPSTIVSECEKVPARKPWAEQKCEILKSKVFEPCHSVVDYKPYLERCVFDVCACNMSGECESVCTDVAAYAHECAIKGTPIVWRTQELCYIECVDCEEYNPCITTCPEKTCDNHLHYDEITRECLQEACYEGCHRKPCPPGQVFDSNVEPMKCVSVTECQPACLIDSKKYREGERIFDKSVCNPECEVCTCKNGTLARYGFCSTATVTSTNVVTSSTSPNTGTVTGPTVSHTSPSTFSPICIHSGWTPYMSISTPTPSNTGDIETIDGLRSAYRFCNISMMEAIRCRVIGRDTMYDRSGQKVTCDLKDGLKCLHQDQDGKQLCYDYEVSYLCFCGETTAGITTPTGSGNGTTPTGDTITPTGSVPTPTRTPIPPVCYPGWTTWMDLGSPLINPKGDFELIKDLRYAYGFCMMPTSIRCRSATTHKSYHNTDDKNVQCDLKNGLQCFSDKQDKKICDNYEVSLHCECPSTATHTTSEVTGSSVATTNVIPPNATITTPTPGTPYTPIPSCLWTNWMNSYKKTSTNHGDYDTLSRLRLQFAFCKQPARIECRVAPSRKYPQGISYERAGQMAVTCDLNRGLVCEDFMQGPGEQCYDYEVRFYCIDGCSTPPIVTYVTPPFNPSNVSGQTPGVTPTGGTGKTPTPGTGNPSNVSGQTPGVTPTADTGKTPTPGTGKPSTVSGVTPGVTPTTGGTGQTPKPVCVEGWTPWINTDTPDTGTGDIESVFNIPGYPVTCKTQIGINCRLATSHESYASTGQDVQCDPVEGLACLNTEFQKCMDYEVQFYCLCGSTTPSGTPSPGTPPIDTGSTTLNAGSTTPPIATTTPLNKDCKPGWTTWMNVDKPGGPDGGDIETMDRLRYYNNFCGDKYIVGAKCRVEETGKDSETTGQKMTCDRKTGVTCLDSDQPDSSCKDYSIKFYCDCSVTTPSPPTTESTTDHKITGSTPQGTTIKECEYPMGLEHRSEITDVQFTASSSYDFSTEANQARLNNVAIGRMVGAWMPRFKDDQQWIQIDLLHPKNITGIVTQGRPGHNNWVKSYIVRTSLDGVNFIPITDFGKTSPLIFAGNSDHETPKTQIFAQKISARYVRVYPVTFETSIALRLEILGCFVPAVTGTGTTVTTTQTTASTPVTPPLNCVYPMGVDNNVLIKDYQLSASSYHGASYAANGRLFNPYGGWEPRTNYGYEWIQVDFLQPSFVSGVVTQGSGLNKKWVTKFFVETSVDGIHFLRYTENDRTRMFTGNSDQNSVVKNVFKNSFIARYVRIVPKEWSPYGVGLRFNIIGCLTPNIQTHIPTTPPTLIPVCQIKMGLENYRIVTDSQLTASSQIDKYHGPSSGRLTVVDQSNVSWVPKSTDTNRWIQVDFLERKIITGTIVQGGSENGWVSKYVVYYSNDGIHFTPYTESPLETAPKIFKGNQDGIKPVTNLFNRNIYARYVKLFPKSVHNAGGLKFNVIGCNPSIENNVSTPTTAAIITPEVTPTPYTGSPTPYTGPPTTAPIITPEVTPTPYTGSPTPYTGPPTTAPIITPEVTPTPYTGSPTPYTGPPTTAPTVCMIPMGVESRYVIHSYQLTASSQIDIAHGADQGRIYNTAVNEHGGAWVPLPSDKTPFIQVDFGQPTLVSGIITQGNPDKPMWIQTYKVLGSFDNKEFFPYSNTPGNVEPKTFNGNTDGTTPVQNLFNRNWLTRYIRIVPLDWTKSGASLRFNILGCTRPPTSVTISVPFIPPTIAGQSIPTYSGIVSICFLLHMFW</sequence>
<dbReference type="Pfam" id="PF23244">
    <property type="entry name" value="VWF"/>
    <property type="match status" value="1"/>
</dbReference>
<dbReference type="SUPFAM" id="SSF57603">
    <property type="entry name" value="FnI-like domain"/>
    <property type="match status" value="1"/>
</dbReference>
<dbReference type="PROSITE" id="PS50022">
    <property type="entry name" value="FA58C_3"/>
    <property type="match status" value="4"/>
</dbReference>
<keyword evidence="7" id="KW-0325">Glycoprotein</keyword>
<name>A0AAN8G5S9_PATCE</name>